<comment type="caution">
    <text evidence="2">The sequence shown here is derived from an EMBL/GenBank/DDBJ whole genome shotgun (WGS) entry which is preliminary data.</text>
</comment>
<dbReference type="Proteomes" id="UP000242180">
    <property type="component" value="Unassembled WGS sequence"/>
</dbReference>
<dbReference type="Pfam" id="PF00646">
    <property type="entry name" value="F-box"/>
    <property type="match status" value="1"/>
</dbReference>
<dbReference type="AlphaFoldDB" id="A0A1X2H6Q2"/>
<name>A0A1X2H6Q2_SYNRA</name>
<accession>A0A1X2H6Q2</accession>
<dbReference type="SUPFAM" id="SSF81383">
    <property type="entry name" value="F-box domain"/>
    <property type="match status" value="1"/>
</dbReference>
<evidence type="ECO:0000313" key="3">
    <source>
        <dbReference type="Proteomes" id="UP000242180"/>
    </source>
</evidence>
<gene>
    <name evidence="2" type="ORF">BCR43DRAFT_495923</name>
</gene>
<dbReference type="CDD" id="cd09917">
    <property type="entry name" value="F-box_SF"/>
    <property type="match status" value="1"/>
</dbReference>
<evidence type="ECO:0000313" key="2">
    <source>
        <dbReference type="EMBL" id="ORY94134.1"/>
    </source>
</evidence>
<dbReference type="EMBL" id="MCGN01000008">
    <property type="protein sequence ID" value="ORY94134.1"/>
    <property type="molecule type" value="Genomic_DNA"/>
</dbReference>
<dbReference type="InParanoid" id="A0A1X2H6Q2"/>
<proteinExistence type="predicted"/>
<feature type="domain" description="F-box" evidence="1">
    <location>
        <begin position="19"/>
        <end position="56"/>
    </location>
</feature>
<dbReference type="SMART" id="SM00256">
    <property type="entry name" value="FBOX"/>
    <property type="match status" value="1"/>
</dbReference>
<dbReference type="InterPro" id="IPR001810">
    <property type="entry name" value="F-box_dom"/>
</dbReference>
<keyword evidence="3" id="KW-1185">Reference proteome</keyword>
<dbReference type="InterPro" id="IPR036047">
    <property type="entry name" value="F-box-like_dom_sf"/>
</dbReference>
<protein>
    <recommendedName>
        <fullName evidence="1">F-box domain-containing protein</fullName>
    </recommendedName>
</protein>
<reference evidence="2 3" key="1">
    <citation type="submission" date="2016-07" db="EMBL/GenBank/DDBJ databases">
        <title>Pervasive Adenine N6-methylation of Active Genes in Fungi.</title>
        <authorList>
            <consortium name="DOE Joint Genome Institute"/>
            <person name="Mondo S.J."/>
            <person name="Dannebaum R.O."/>
            <person name="Kuo R.C."/>
            <person name="Labutti K."/>
            <person name="Haridas S."/>
            <person name="Kuo A."/>
            <person name="Salamov A."/>
            <person name="Ahrendt S.R."/>
            <person name="Lipzen A."/>
            <person name="Sullivan W."/>
            <person name="Andreopoulos W.B."/>
            <person name="Clum A."/>
            <person name="Lindquist E."/>
            <person name="Daum C."/>
            <person name="Ramamoorthy G.K."/>
            <person name="Gryganskyi A."/>
            <person name="Culley D."/>
            <person name="Magnuson J.K."/>
            <person name="James T.Y."/>
            <person name="O'Malley M.A."/>
            <person name="Stajich J.E."/>
            <person name="Spatafora J.W."/>
            <person name="Visel A."/>
            <person name="Grigoriev I.V."/>
        </authorList>
    </citation>
    <scope>NUCLEOTIDE SEQUENCE [LARGE SCALE GENOMIC DNA]</scope>
    <source>
        <strain evidence="2 3">NRRL 2496</strain>
    </source>
</reference>
<evidence type="ECO:0000259" key="1">
    <source>
        <dbReference type="SMART" id="SM00256"/>
    </source>
</evidence>
<organism evidence="2 3">
    <name type="scientific">Syncephalastrum racemosum</name>
    <name type="common">Filamentous fungus</name>
    <dbReference type="NCBI Taxonomy" id="13706"/>
    <lineage>
        <taxon>Eukaryota</taxon>
        <taxon>Fungi</taxon>
        <taxon>Fungi incertae sedis</taxon>
        <taxon>Mucoromycota</taxon>
        <taxon>Mucoromycotina</taxon>
        <taxon>Mucoromycetes</taxon>
        <taxon>Mucorales</taxon>
        <taxon>Syncephalastraceae</taxon>
        <taxon>Syncephalastrum</taxon>
    </lineage>
</organism>
<dbReference type="OrthoDB" id="2218971at2759"/>
<dbReference type="Gene3D" id="1.20.1280.50">
    <property type="match status" value="1"/>
</dbReference>
<sequence length="152" mass="17953">MELQLHLPSGPQRDWLYRMPLEMVDLIFAQLPFTDRVQCTRVSKAWRAFLLEWWGMFRTIELRFFGHLFQENLPLWLSILAWVSQMKGSHLREFEFFCSCMCSWNSAADLLDRLLCNRIEKLLLVLLNDMHHMHAPSHSVFGSTLSKPVQTA</sequence>